<keyword evidence="2" id="KW-1185">Reference proteome</keyword>
<dbReference type="EMBL" id="ARYL01000004">
    <property type="protein sequence ID" value="KDA03729.1"/>
    <property type="molecule type" value="Genomic_DNA"/>
</dbReference>
<dbReference type="eggNOG" id="ENOG50323EW">
    <property type="taxonomic scope" value="Bacteria"/>
</dbReference>
<sequence>MIYAREPGYKETLQIKLGKAALSAPDAQLCAWVASHYGVTAPLNVHYDEIHDGELPRLNIIFDRRGDAASFQKKDGFGFNTRKQGRVLKTARQLGVLDHLDAASQEKTLVIFSELENAVRAEAVAAITDADIQAIRSVMPGPRAWLVSRIFGVAIVFFEADSDLSSKAGKHAQEAWRKALQAKSKEYDACRYFDAEPLRVSFDSRENFEKKYNGDWRAYYN</sequence>
<comment type="caution">
    <text evidence="1">The sequence shown here is derived from an EMBL/GenBank/DDBJ whole genome shotgun (WGS) entry which is preliminary data.</text>
</comment>
<accession>A0A059GAG6</accession>
<dbReference type="STRING" id="1280953.HOC_04592"/>
<dbReference type="OrthoDB" id="345849at2"/>
<dbReference type="RefSeq" id="WP_035536142.1">
    <property type="nucleotide sequence ID" value="NZ_ARYL01000004.1"/>
</dbReference>
<dbReference type="AlphaFoldDB" id="A0A059GAG6"/>
<dbReference type="Proteomes" id="UP000024942">
    <property type="component" value="Unassembled WGS sequence"/>
</dbReference>
<dbReference type="PATRIC" id="fig|1280953.3.peg.928"/>
<evidence type="ECO:0000313" key="2">
    <source>
        <dbReference type="Proteomes" id="UP000024942"/>
    </source>
</evidence>
<organism evidence="1 2">
    <name type="scientific">Hyphomonas oceanitis SCH89</name>
    <dbReference type="NCBI Taxonomy" id="1280953"/>
    <lineage>
        <taxon>Bacteria</taxon>
        <taxon>Pseudomonadati</taxon>
        <taxon>Pseudomonadota</taxon>
        <taxon>Alphaproteobacteria</taxon>
        <taxon>Hyphomonadales</taxon>
        <taxon>Hyphomonadaceae</taxon>
        <taxon>Hyphomonas</taxon>
    </lineage>
</organism>
<name>A0A059GAG6_9PROT</name>
<reference evidence="1 2" key="1">
    <citation type="journal article" date="2014" name="Antonie Van Leeuwenhoek">
        <title>Hyphomonas beringensis sp. nov. and Hyphomonas chukchiensis sp. nov., isolated from surface seawater of the Bering Sea and Chukchi Sea.</title>
        <authorList>
            <person name="Li C."/>
            <person name="Lai Q."/>
            <person name="Li G."/>
            <person name="Dong C."/>
            <person name="Wang J."/>
            <person name="Liao Y."/>
            <person name="Shao Z."/>
        </authorList>
    </citation>
    <scope>NUCLEOTIDE SEQUENCE [LARGE SCALE GENOMIC DNA]</scope>
    <source>
        <strain evidence="1 2">SCH89</strain>
    </source>
</reference>
<gene>
    <name evidence="1" type="ORF">HOC_04592</name>
</gene>
<proteinExistence type="predicted"/>
<protein>
    <submittedName>
        <fullName evidence="1">Uncharacterized protein</fullName>
    </submittedName>
</protein>
<evidence type="ECO:0000313" key="1">
    <source>
        <dbReference type="EMBL" id="KDA03729.1"/>
    </source>
</evidence>